<dbReference type="EMBL" id="BOQN01000052">
    <property type="protein sequence ID" value="GIM92275.1"/>
    <property type="molecule type" value="Genomic_DNA"/>
</dbReference>
<proteinExistence type="predicted"/>
<feature type="region of interest" description="Disordered" evidence="1">
    <location>
        <begin position="36"/>
        <end position="76"/>
    </location>
</feature>
<reference evidence="2 3" key="1">
    <citation type="submission" date="2021-03" db="EMBL/GenBank/DDBJ databases">
        <title>Whole genome shotgun sequence of Actinoplanes toevensis NBRC 105298.</title>
        <authorList>
            <person name="Komaki H."/>
            <person name="Tamura T."/>
        </authorList>
    </citation>
    <scope>NUCLEOTIDE SEQUENCE [LARGE SCALE GENOMIC DNA]</scope>
    <source>
        <strain evidence="2 3">NBRC 105298</strain>
    </source>
</reference>
<evidence type="ECO:0000256" key="1">
    <source>
        <dbReference type="SAM" id="MobiDB-lite"/>
    </source>
</evidence>
<dbReference type="Proteomes" id="UP000677082">
    <property type="component" value="Unassembled WGS sequence"/>
</dbReference>
<accession>A0A919TD82</accession>
<feature type="compositionally biased region" description="Low complexity" evidence="1">
    <location>
        <begin position="56"/>
        <end position="76"/>
    </location>
</feature>
<keyword evidence="3" id="KW-1185">Reference proteome</keyword>
<evidence type="ECO:0000313" key="3">
    <source>
        <dbReference type="Proteomes" id="UP000677082"/>
    </source>
</evidence>
<gene>
    <name evidence="2" type="ORF">Ato02nite_040680</name>
</gene>
<comment type="caution">
    <text evidence="2">The sequence shown here is derived from an EMBL/GenBank/DDBJ whole genome shotgun (WGS) entry which is preliminary data.</text>
</comment>
<sequence>MRRNAFSRVTGPRPAVRVLTCVAGVGRASKAVLKLPPSGRATARPTVRYPRKAPSLRTGGARRGPPTGRLRLTVCA</sequence>
<organism evidence="2 3">
    <name type="scientific">Paractinoplanes toevensis</name>
    <dbReference type="NCBI Taxonomy" id="571911"/>
    <lineage>
        <taxon>Bacteria</taxon>
        <taxon>Bacillati</taxon>
        <taxon>Actinomycetota</taxon>
        <taxon>Actinomycetes</taxon>
        <taxon>Micromonosporales</taxon>
        <taxon>Micromonosporaceae</taxon>
        <taxon>Paractinoplanes</taxon>
    </lineage>
</organism>
<protein>
    <submittedName>
        <fullName evidence="2">Uncharacterized protein</fullName>
    </submittedName>
</protein>
<name>A0A919TD82_9ACTN</name>
<dbReference type="AlphaFoldDB" id="A0A919TD82"/>
<evidence type="ECO:0000313" key="2">
    <source>
        <dbReference type="EMBL" id="GIM92275.1"/>
    </source>
</evidence>